<sequence>MVCTQNAGLKCKRQAASTKDRPGYRNYLGINGLYANATFVPLAATNDSQHTEIILEGTMVCNKCYCTQVSLQHRQKRESHTENYSGINGLYANAAVRKRHSIDSSKIADTEIPGINGLYANAAARVTASTKEIARYRN</sequence>
<dbReference type="EMBL" id="BGPR01007699">
    <property type="protein sequence ID" value="GBN28841.1"/>
    <property type="molecule type" value="Genomic_DNA"/>
</dbReference>
<gene>
    <name evidence="1" type="ORF">AVEN_120510_1</name>
</gene>
<evidence type="ECO:0000313" key="2">
    <source>
        <dbReference type="Proteomes" id="UP000499080"/>
    </source>
</evidence>
<accession>A0A4Y2MNV4</accession>
<name>A0A4Y2MNV4_ARAVE</name>
<dbReference type="Proteomes" id="UP000499080">
    <property type="component" value="Unassembled WGS sequence"/>
</dbReference>
<protein>
    <submittedName>
        <fullName evidence="1">Uncharacterized protein</fullName>
    </submittedName>
</protein>
<evidence type="ECO:0000313" key="1">
    <source>
        <dbReference type="EMBL" id="GBN28841.1"/>
    </source>
</evidence>
<reference evidence="1 2" key="1">
    <citation type="journal article" date="2019" name="Sci. Rep.">
        <title>Orb-weaving spider Araneus ventricosus genome elucidates the spidroin gene catalogue.</title>
        <authorList>
            <person name="Kono N."/>
            <person name="Nakamura H."/>
            <person name="Ohtoshi R."/>
            <person name="Moran D.A.P."/>
            <person name="Shinohara A."/>
            <person name="Yoshida Y."/>
            <person name="Fujiwara M."/>
            <person name="Mori M."/>
            <person name="Tomita M."/>
            <person name="Arakawa K."/>
        </authorList>
    </citation>
    <scope>NUCLEOTIDE SEQUENCE [LARGE SCALE GENOMIC DNA]</scope>
</reference>
<dbReference type="AlphaFoldDB" id="A0A4Y2MNV4"/>
<organism evidence="1 2">
    <name type="scientific">Araneus ventricosus</name>
    <name type="common">Orbweaver spider</name>
    <name type="synonym">Epeira ventricosa</name>
    <dbReference type="NCBI Taxonomy" id="182803"/>
    <lineage>
        <taxon>Eukaryota</taxon>
        <taxon>Metazoa</taxon>
        <taxon>Ecdysozoa</taxon>
        <taxon>Arthropoda</taxon>
        <taxon>Chelicerata</taxon>
        <taxon>Arachnida</taxon>
        <taxon>Araneae</taxon>
        <taxon>Araneomorphae</taxon>
        <taxon>Entelegynae</taxon>
        <taxon>Araneoidea</taxon>
        <taxon>Araneidae</taxon>
        <taxon>Araneus</taxon>
    </lineage>
</organism>
<comment type="caution">
    <text evidence="1">The sequence shown here is derived from an EMBL/GenBank/DDBJ whole genome shotgun (WGS) entry which is preliminary data.</text>
</comment>
<keyword evidence="2" id="KW-1185">Reference proteome</keyword>
<proteinExistence type="predicted"/>